<dbReference type="EMBL" id="RMBX01000015">
    <property type="protein sequence ID" value="RPD38575.1"/>
    <property type="molecule type" value="Genomic_DNA"/>
</dbReference>
<organism evidence="2 3">
    <name type="scientific">Chitinophaga barathri</name>
    <dbReference type="NCBI Taxonomy" id="1647451"/>
    <lineage>
        <taxon>Bacteria</taxon>
        <taxon>Pseudomonadati</taxon>
        <taxon>Bacteroidota</taxon>
        <taxon>Chitinophagia</taxon>
        <taxon>Chitinophagales</taxon>
        <taxon>Chitinophagaceae</taxon>
        <taxon>Chitinophaga</taxon>
    </lineage>
</organism>
<feature type="transmembrane region" description="Helical" evidence="1">
    <location>
        <begin position="21"/>
        <end position="40"/>
    </location>
</feature>
<reference evidence="3" key="1">
    <citation type="submission" date="2018-11" db="EMBL/GenBank/DDBJ databases">
        <title>Chitinophaga lutea sp.nov., isolate from arsenic contaminated soil.</title>
        <authorList>
            <person name="Zong Y."/>
        </authorList>
    </citation>
    <scope>NUCLEOTIDE SEQUENCE [LARGE SCALE GENOMIC DNA]</scope>
    <source>
        <strain evidence="3">YLT18</strain>
    </source>
</reference>
<evidence type="ECO:0000313" key="2">
    <source>
        <dbReference type="EMBL" id="RPD38575.1"/>
    </source>
</evidence>
<keyword evidence="1" id="KW-0472">Membrane</keyword>
<evidence type="ECO:0008006" key="4">
    <source>
        <dbReference type="Google" id="ProtNLM"/>
    </source>
</evidence>
<proteinExistence type="predicted"/>
<keyword evidence="3" id="KW-1185">Reference proteome</keyword>
<dbReference type="AlphaFoldDB" id="A0A3N4M666"/>
<name>A0A3N4M666_9BACT</name>
<dbReference type="Proteomes" id="UP000279089">
    <property type="component" value="Unassembled WGS sequence"/>
</dbReference>
<feature type="transmembrane region" description="Helical" evidence="1">
    <location>
        <begin position="46"/>
        <end position="65"/>
    </location>
</feature>
<dbReference type="OrthoDB" id="679091at2"/>
<evidence type="ECO:0000313" key="3">
    <source>
        <dbReference type="Proteomes" id="UP000279089"/>
    </source>
</evidence>
<keyword evidence="1" id="KW-0812">Transmembrane</keyword>
<dbReference type="RefSeq" id="WP_120519072.1">
    <property type="nucleotide sequence ID" value="NZ_QXZY01000015.1"/>
</dbReference>
<accession>A0A3N4M666</accession>
<sequence length="68" mass="7018">MELINRLVAPTPPFFQKVRNLGIILTAIASAVFSLPLDLPTVLTEIAGGVAIAGTVMAGIGQAATEKE</sequence>
<gene>
    <name evidence="2" type="ORF">EG028_25255</name>
</gene>
<protein>
    <recommendedName>
        <fullName evidence="4">Holin</fullName>
    </recommendedName>
</protein>
<evidence type="ECO:0000256" key="1">
    <source>
        <dbReference type="SAM" id="Phobius"/>
    </source>
</evidence>
<comment type="caution">
    <text evidence="2">The sequence shown here is derived from an EMBL/GenBank/DDBJ whole genome shotgun (WGS) entry which is preliminary data.</text>
</comment>
<keyword evidence="1" id="KW-1133">Transmembrane helix</keyword>